<sequence length="380" mass="41647">MTNITIIGSGFAALAAARELRRRKVDADITMVSPRDQLHFLPSVIWLPPRLRSANALKVPLANFFAKHHINYVQGTVSSLKDGGRVVVTDRGELRNDHLIVACGARFMRDLPGLEHALIPGDQVADDGLDTGEEIARRIEAMKGGTIAVGFAGNPEEPSAVRAAPMFELLFIIDKLLRRRGKRPGFQLAFFSPASRPGARLGDRVLDGLFVEMKKRGIVDLRGRKLLRFEDGKVVADGSEFDADLILFMPGLTGPQWLADSGLALSPGGMIRADELCRAEGATNVWVAGDVGSFPGPDWMSKQAHQAGLQALAVAANIDAIESGEEANTPFKPEMMCIVDALDAGTLVFRNEHFDFVLPNSRIAHWLKRAYERHYLTTYR</sequence>
<dbReference type="InterPro" id="IPR036188">
    <property type="entry name" value="FAD/NAD-bd_sf"/>
</dbReference>
<dbReference type="OrthoDB" id="9781621at2"/>
<dbReference type="InterPro" id="IPR023753">
    <property type="entry name" value="FAD/NAD-binding_dom"/>
</dbReference>
<dbReference type="RefSeq" id="WP_110781423.1">
    <property type="nucleotide sequence ID" value="NZ_QJTI01000016.1"/>
</dbReference>
<dbReference type="Proteomes" id="UP000248148">
    <property type="component" value="Unassembled WGS sequence"/>
</dbReference>
<evidence type="ECO:0000259" key="1">
    <source>
        <dbReference type="Pfam" id="PF07992"/>
    </source>
</evidence>
<reference evidence="2 3" key="1">
    <citation type="submission" date="2018-06" db="EMBL/GenBank/DDBJ databases">
        <title>Genomic Encyclopedia of Archaeal and Bacterial Type Strains, Phase II (KMG-II): from individual species to whole genera.</title>
        <authorList>
            <person name="Goeker M."/>
        </authorList>
    </citation>
    <scope>NUCLEOTIDE SEQUENCE [LARGE SCALE GENOMIC DNA]</scope>
    <source>
        <strain evidence="2 3">JCM 11668</strain>
    </source>
</reference>
<protein>
    <submittedName>
        <fullName evidence="2">Sulfide:quinone oxidoreductase</fullName>
    </submittedName>
</protein>
<accession>A0A318TAB0</accession>
<dbReference type="PANTHER" id="PTHR43755:SF1">
    <property type="entry name" value="FAD-DEPENDENT PYRIDINE NUCLEOTIDE-DISULPHIDE OXIDOREDUCTASE"/>
    <property type="match status" value="1"/>
</dbReference>
<keyword evidence="3" id="KW-1185">Reference proteome</keyword>
<dbReference type="InterPro" id="IPR052541">
    <property type="entry name" value="SQRD"/>
</dbReference>
<dbReference type="Pfam" id="PF07992">
    <property type="entry name" value="Pyr_redox_2"/>
    <property type="match status" value="1"/>
</dbReference>
<comment type="caution">
    <text evidence="2">The sequence shown here is derived from an EMBL/GenBank/DDBJ whole genome shotgun (WGS) entry which is preliminary data.</text>
</comment>
<dbReference type="EMBL" id="QJTI01000016">
    <property type="protein sequence ID" value="PYF01901.1"/>
    <property type="molecule type" value="Genomic_DNA"/>
</dbReference>
<dbReference type="GO" id="GO:0016491">
    <property type="term" value="F:oxidoreductase activity"/>
    <property type="evidence" value="ECO:0007669"/>
    <property type="project" value="InterPro"/>
</dbReference>
<dbReference type="Gene3D" id="3.50.50.100">
    <property type="match status" value="1"/>
</dbReference>
<organism evidence="2 3">
    <name type="scientific">Rhodopseudomonas faecalis</name>
    <dbReference type="NCBI Taxonomy" id="99655"/>
    <lineage>
        <taxon>Bacteria</taxon>
        <taxon>Pseudomonadati</taxon>
        <taxon>Pseudomonadota</taxon>
        <taxon>Alphaproteobacteria</taxon>
        <taxon>Hyphomicrobiales</taxon>
        <taxon>Nitrobacteraceae</taxon>
        <taxon>Rhodopseudomonas</taxon>
    </lineage>
</organism>
<dbReference type="PANTHER" id="PTHR43755">
    <property type="match status" value="1"/>
</dbReference>
<gene>
    <name evidence="2" type="ORF">BJ122_11633</name>
</gene>
<name>A0A318TAB0_9BRAD</name>
<evidence type="ECO:0000313" key="2">
    <source>
        <dbReference type="EMBL" id="PYF01901.1"/>
    </source>
</evidence>
<feature type="domain" description="FAD/NAD(P)-binding" evidence="1">
    <location>
        <begin position="3"/>
        <end position="298"/>
    </location>
</feature>
<dbReference type="AlphaFoldDB" id="A0A318TAB0"/>
<evidence type="ECO:0000313" key="3">
    <source>
        <dbReference type="Proteomes" id="UP000248148"/>
    </source>
</evidence>
<dbReference type="SUPFAM" id="SSF51905">
    <property type="entry name" value="FAD/NAD(P)-binding domain"/>
    <property type="match status" value="1"/>
</dbReference>
<proteinExistence type="predicted"/>